<accession>A0A0F9W6L2</accession>
<dbReference type="AlphaFoldDB" id="A0A0F9W6L2"/>
<evidence type="ECO:0000313" key="1">
    <source>
        <dbReference type="EMBL" id="KKO07888.1"/>
    </source>
</evidence>
<name>A0A0F9W6L2_9ZZZZ</name>
<organism evidence="1">
    <name type="scientific">marine sediment metagenome</name>
    <dbReference type="NCBI Taxonomy" id="412755"/>
    <lineage>
        <taxon>unclassified sequences</taxon>
        <taxon>metagenomes</taxon>
        <taxon>ecological metagenomes</taxon>
    </lineage>
</organism>
<gene>
    <name evidence="1" type="ORF">LCGC14_0052300</name>
</gene>
<reference evidence="1" key="1">
    <citation type="journal article" date="2015" name="Nature">
        <title>Complex archaea that bridge the gap between prokaryotes and eukaryotes.</title>
        <authorList>
            <person name="Spang A."/>
            <person name="Saw J.H."/>
            <person name="Jorgensen S.L."/>
            <person name="Zaremba-Niedzwiedzka K."/>
            <person name="Martijn J."/>
            <person name="Lind A.E."/>
            <person name="van Eijk R."/>
            <person name="Schleper C."/>
            <person name="Guy L."/>
            <person name="Ettema T.J."/>
        </authorList>
    </citation>
    <scope>NUCLEOTIDE SEQUENCE</scope>
</reference>
<comment type="caution">
    <text evidence="1">The sequence shown here is derived from an EMBL/GenBank/DDBJ whole genome shotgun (WGS) entry which is preliminary data.</text>
</comment>
<sequence>MPIFLNFELVMKGVRILCMALLGFLMVTSCSENQDFDQLDNLEITPDYETSVFYVKAQESLINRVAGLSFFTQDFNFDAFEEPFFTTRVLSGVLTYELENTTSKPIEIRLEFLDEGENILDTEVFRMDAAPTAVLSRDVAYGTTGKSLDIIKATSEIRLTAINLGDNSSESDLPDPSVVLRSRAKFTLELQ</sequence>
<protein>
    <submittedName>
        <fullName evidence="1">Uncharacterized protein</fullName>
    </submittedName>
</protein>
<dbReference type="EMBL" id="LAZR01000011">
    <property type="protein sequence ID" value="KKO07888.1"/>
    <property type="molecule type" value="Genomic_DNA"/>
</dbReference>
<proteinExistence type="predicted"/>